<proteinExistence type="predicted"/>
<protein>
    <submittedName>
        <fullName evidence="2">Uncharacterized protein</fullName>
    </submittedName>
</protein>
<accession>A0AA39PGM7</accession>
<feature type="region of interest" description="Disordered" evidence="1">
    <location>
        <begin position="249"/>
        <end position="287"/>
    </location>
</feature>
<feature type="region of interest" description="Disordered" evidence="1">
    <location>
        <begin position="319"/>
        <end position="389"/>
    </location>
</feature>
<sequence>MADSPMLDITTSEGIAVVNANGNQHSSSSSSIVVPSQAIPDRISPGVSSSGTSLPRHSFSFCPQPLSALTPVQLDNRMAKISLHETPKLLQVNSTVKAQYLVGNVHAASRAHPQLEGKRQGLPANICSSYNFPIPDNAANDTHRRVLEAVPEHSSEDVTAHQKQSNNLHISISDGQSAMYKETNVILLEKLLALKNDQDSTHIPKMDAYHKAFEEFKCIEKDLSHYKKASGSSATPCCLAYESNDNNRRKSHLVSGWDRNSDKDAATSATKSNCGSPVPVTLPTISEGSTRPCIAKKLVTGPHDNIGEKLSLRLCNSRDTKQPGRHVRNTPATPPCILDPAGEHGHDSSVKGKERCHSCGRPASSDEPRPNASDADSDESQPQPEQSMMKDIPPEFFELMNCILKQQGPQLSSPKTFAKREMDPKRGPPTLLEIPWHQEWIRHCVKWDQRLPEEVAEYETGGPTPLVNPMRPDWCSLKSWWNLDLAEAFYIQFCENADNPKEYEFSKNDILVAFENKLKYLRGHAFMATPLRDKSSDQTQEHLNASLKHCRNISRPTQCCLTLRDVRLEIAGNNMNLGDDRVDPGWRSVYEMLSLLRREGISSDESDAEGGPYIVKRRTWHSEELTQLLDIINSSYDQKNIYSNACPGNRPHVHMRCRKATVLQRAPIRGLPLNFYDRNWYQLLTDIEKQLLCPEPEMELPALAED</sequence>
<evidence type="ECO:0000256" key="1">
    <source>
        <dbReference type="SAM" id="MobiDB-lite"/>
    </source>
</evidence>
<evidence type="ECO:0000313" key="2">
    <source>
        <dbReference type="EMBL" id="KAK0482918.1"/>
    </source>
</evidence>
<keyword evidence="3" id="KW-1185">Reference proteome</keyword>
<name>A0AA39PGM7_9AGAR</name>
<dbReference type="EMBL" id="JAUEPU010000063">
    <property type="protein sequence ID" value="KAK0482918.1"/>
    <property type="molecule type" value="Genomic_DNA"/>
</dbReference>
<dbReference type="Proteomes" id="UP001175228">
    <property type="component" value="Unassembled WGS sequence"/>
</dbReference>
<evidence type="ECO:0000313" key="3">
    <source>
        <dbReference type="Proteomes" id="UP001175228"/>
    </source>
</evidence>
<dbReference type="AlphaFoldDB" id="A0AA39PGM7"/>
<gene>
    <name evidence="2" type="ORF">EDD18DRAFT_1362325</name>
</gene>
<reference evidence="2" key="1">
    <citation type="submission" date="2023-06" db="EMBL/GenBank/DDBJ databases">
        <authorList>
            <consortium name="Lawrence Berkeley National Laboratory"/>
            <person name="Ahrendt S."/>
            <person name="Sahu N."/>
            <person name="Indic B."/>
            <person name="Wong-Bajracharya J."/>
            <person name="Merenyi Z."/>
            <person name="Ke H.-M."/>
            <person name="Monk M."/>
            <person name="Kocsube S."/>
            <person name="Drula E."/>
            <person name="Lipzen A."/>
            <person name="Balint B."/>
            <person name="Henrissat B."/>
            <person name="Andreopoulos B."/>
            <person name="Martin F.M."/>
            <person name="Harder C.B."/>
            <person name="Rigling D."/>
            <person name="Ford K.L."/>
            <person name="Foster G.D."/>
            <person name="Pangilinan J."/>
            <person name="Papanicolaou A."/>
            <person name="Barry K."/>
            <person name="LaButti K."/>
            <person name="Viragh M."/>
            <person name="Koriabine M."/>
            <person name="Yan M."/>
            <person name="Riley R."/>
            <person name="Champramary S."/>
            <person name="Plett K.L."/>
            <person name="Tsai I.J."/>
            <person name="Slot J."/>
            <person name="Sipos G."/>
            <person name="Plett J."/>
            <person name="Nagy L.G."/>
            <person name="Grigoriev I.V."/>
        </authorList>
    </citation>
    <scope>NUCLEOTIDE SEQUENCE</scope>
    <source>
        <strain evidence="2">HWK02</strain>
    </source>
</reference>
<comment type="caution">
    <text evidence="2">The sequence shown here is derived from an EMBL/GenBank/DDBJ whole genome shotgun (WGS) entry which is preliminary data.</text>
</comment>
<feature type="compositionally biased region" description="Basic and acidic residues" evidence="1">
    <location>
        <begin position="341"/>
        <end position="357"/>
    </location>
</feature>
<organism evidence="2 3">
    <name type="scientific">Armillaria luteobubalina</name>
    <dbReference type="NCBI Taxonomy" id="153913"/>
    <lineage>
        <taxon>Eukaryota</taxon>
        <taxon>Fungi</taxon>
        <taxon>Dikarya</taxon>
        <taxon>Basidiomycota</taxon>
        <taxon>Agaricomycotina</taxon>
        <taxon>Agaricomycetes</taxon>
        <taxon>Agaricomycetidae</taxon>
        <taxon>Agaricales</taxon>
        <taxon>Marasmiineae</taxon>
        <taxon>Physalacriaceae</taxon>
        <taxon>Armillaria</taxon>
    </lineage>
</organism>